<reference evidence="2 4" key="2">
    <citation type="submission" date="2018-06" db="EMBL/GenBank/DDBJ databases">
        <authorList>
            <consortium name="Pathogen Informatics"/>
            <person name="Doyle S."/>
        </authorList>
    </citation>
    <scope>NUCLEOTIDE SEQUENCE [LARGE SCALE GENOMIC DNA]</scope>
    <source>
        <strain evidence="2 4">NCTC10293</strain>
    </source>
</reference>
<dbReference type="Proteomes" id="UP000255279">
    <property type="component" value="Unassembled WGS sequence"/>
</dbReference>
<evidence type="ECO:0000313" key="1">
    <source>
        <dbReference type="EMBL" id="OOR87116.1"/>
    </source>
</evidence>
<dbReference type="EMBL" id="MUXU01000086">
    <property type="protein sequence ID" value="OOR87116.1"/>
    <property type="molecule type" value="Genomic_DNA"/>
</dbReference>
<keyword evidence="3" id="KW-1185">Reference proteome</keyword>
<evidence type="ECO:0000313" key="4">
    <source>
        <dbReference type="Proteomes" id="UP000255279"/>
    </source>
</evidence>
<evidence type="ECO:0000313" key="3">
    <source>
        <dbReference type="Proteomes" id="UP000190435"/>
    </source>
</evidence>
<proteinExistence type="predicted"/>
<dbReference type="STRING" id="34060.B0181_11110"/>
<dbReference type="EMBL" id="UGQE01000002">
    <property type="protein sequence ID" value="STZ13648.1"/>
    <property type="molecule type" value="Genomic_DNA"/>
</dbReference>
<name>A0A1S9ZUD1_9GAMM</name>
<protein>
    <submittedName>
        <fullName evidence="1">Uncharacterized protein</fullName>
    </submittedName>
</protein>
<dbReference type="Proteomes" id="UP000190435">
    <property type="component" value="Unassembled WGS sequence"/>
</dbReference>
<evidence type="ECO:0000313" key="2">
    <source>
        <dbReference type="EMBL" id="STZ13648.1"/>
    </source>
</evidence>
<organism evidence="1 3">
    <name type="scientific">Moraxella caviae</name>
    <dbReference type="NCBI Taxonomy" id="34060"/>
    <lineage>
        <taxon>Bacteria</taxon>
        <taxon>Pseudomonadati</taxon>
        <taxon>Pseudomonadota</taxon>
        <taxon>Gammaproteobacteria</taxon>
        <taxon>Moraxellales</taxon>
        <taxon>Moraxellaceae</taxon>
        <taxon>Moraxella</taxon>
    </lineage>
</organism>
<accession>A0A1S9ZUD1</accession>
<dbReference type="AlphaFoldDB" id="A0A1S9ZUD1"/>
<sequence>MPNYMNFLGVPIQPANLYPVFAFLEYGQIDKGYLVSHQVNEPKIQLKQTPKKRSYDYYLKRLEQDFDAQKLGFFDEDEILADFSYYDDEMEHRPFELPKTLYDLGMSFDPKLADIICDDE</sequence>
<reference evidence="1 3" key="1">
    <citation type="submission" date="2017-02" db="EMBL/GenBank/DDBJ databases">
        <title>Draft genome sequence of Moraxella caviae CCUG 355 type strain.</title>
        <authorList>
            <person name="Engstrom-Jakobsson H."/>
            <person name="Salva-Serra F."/>
            <person name="Thorell K."/>
            <person name="Gonzales-Siles L."/>
            <person name="Karlsson R."/>
            <person name="Boulund F."/>
            <person name="Engstrand L."/>
            <person name="Moore E."/>
        </authorList>
    </citation>
    <scope>NUCLEOTIDE SEQUENCE [LARGE SCALE GENOMIC DNA]</scope>
    <source>
        <strain evidence="1 3">CCUG 355</strain>
    </source>
</reference>
<gene>
    <name evidence="1" type="ORF">B0181_11110</name>
    <name evidence="2" type="ORF">NCTC10293_01226</name>
</gene>
<dbReference type="RefSeq" id="WP_078277551.1">
    <property type="nucleotide sequence ID" value="NZ_MUXU01000086.1"/>
</dbReference>